<feature type="transmembrane region" description="Helical" evidence="1">
    <location>
        <begin position="6"/>
        <end position="25"/>
    </location>
</feature>
<name>A0A345M8Z3_9CAUD</name>
<organism evidence="2 3">
    <name type="scientific">Streptomyces phage StarPlatinum</name>
    <dbReference type="NCBI Taxonomy" id="2283265"/>
    <lineage>
        <taxon>Viruses</taxon>
        <taxon>Duplodnaviria</taxon>
        <taxon>Heunggongvirae</taxon>
        <taxon>Uroviricota</taxon>
        <taxon>Caudoviricetes</taxon>
        <taxon>Stanwilliamsviridae</taxon>
        <taxon>Boydwoodruffvirinae</taxon>
        <taxon>Karimacvirus</taxon>
        <taxon>Karimacvirus starplatinum</taxon>
        <taxon>Streptomyces virus StarPlatinum</taxon>
    </lineage>
</organism>
<proteinExistence type="predicted"/>
<keyword evidence="1" id="KW-0812">Transmembrane</keyword>
<protein>
    <submittedName>
        <fullName evidence="2">Uncharacterized protein</fullName>
    </submittedName>
</protein>
<keyword evidence="3" id="KW-1185">Reference proteome</keyword>
<dbReference type="Proteomes" id="UP000259988">
    <property type="component" value="Segment"/>
</dbReference>
<evidence type="ECO:0000256" key="1">
    <source>
        <dbReference type="SAM" id="Phobius"/>
    </source>
</evidence>
<gene>
    <name evidence="2" type="primary">261</name>
    <name evidence="2" type="ORF">SEA_STARPLATINUM_261</name>
</gene>
<dbReference type="RefSeq" id="YP_009839654.1">
    <property type="nucleotide sequence ID" value="NC_048721.1"/>
</dbReference>
<evidence type="ECO:0000313" key="2">
    <source>
        <dbReference type="EMBL" id="AXH66964.1"/>
    </source>
</evidence>
<reference evidence="2 3" key="1">
    <citation type="submission" date="2018-07" db="EMBL/GenBank/DDBJ databases">
        <authorList>
            <person name="Cook J.L."/>
            <person name="Tucker S.D."/>
            <person name="Kassa A.K."/>
            <person name="Jones J.A."/>
            <person name="Khadka D."/>
            <person name="Klug H.M."/>
            <person name="Layton S.R."/>
            <person name="Nayek S."/>
            <person name="Bhuiyan S."/>
            <person name="Kim T."/>
            <person name="Hughes L.E."/>
            <person name="Garlena R.A."/>
            <person name="Russell D.A."/>
            <person name="Pope W.H."/>
            <person name="Jacobs-Sera D."/>
            <person name="Hatfull G.F."/>
        </authorList>
    </citation>
    <scope>NUCLEOTIDE SEQUENCE [LARGE SCALE GENOMIC DNA]</scope>
</reference>
<dbReference type="EMBL" id="MH576965">
    <property type="protein sequence ID" value="AXH66964.1"/>
    <property type="molecule type" value="Genomic_DNA"/>
</dbReference>
<keyword evidence="1" id="KW-1133">Transmembrane helix</keyword>
<dbReference type="GeneID" id="55609952"/>
<keyword evidence="1" id="KW-0472">Membrane</keyword>
<evidence type="ECO:0000313" key="3">
    <source>
        <dbReference type="Proteomes" id="UP000259988"/>
    </source>
</evidence>
<sequence length="39" mass="4180">MNVYIAQAIGLILGVVGVIIGHYSYELASRITDSKGMII</sequence>
<dbReference type="KEGG" id="vg:55609952"/>
<accession>A0A345M8Z3</accession>